<name>K8P7H8_9BRAD</name>
<sequence>MKTPRDLADRMRKQRNDGFLRETFTLSRADARAKAAEFFSRFPKEAYMTSVDNWRELPGDRIEFTMRRLPSAD</sequence>
<dbReference type="HOGENOM" id="CLU_172360_0_0_5"/>
<proteinExistence type="predicted"/>
<evidence type="ECO:0000313" key="2">
    <source>
        <dbReference type="Proteomes" id="UP000001096"/>
    </source>
</evidence>
<reference evidence="1 2" key="1">
    <citation type="submission" date="2012-04" db="EMBL/GenBank/DDBJ databases">
        <title>The Genome Sequence of Afipia broomeae ATCC 49717.</title>
        <authorList>
            <consortium name="The Broad Institute Genome Sequencing Platform"/>
            <person name="Earl A."/>
            <person name="Ward D."/>
            <person name="Feldgarden M."/>
            <person name="Gevers D."/>
            <person name="Huys G."/>
            <person name="Walker B."/>
            <person name="Young S.K."/>
            <person name="Zeng Q."/>
            <person name="Gargeya S."/>
            <person name="Fitzgerald M."/>
            <person name="Haas B."/>
            <person name="Abouelleil A."/>
            <person name="Alvarado L."/>
            <person name="Arachchi H.M."/>
            <person name="Berlin A."/>
            <person name="Chapman S.B."/>
            <person name="Goldberg J."/>
            <person name="Griggs A."/>
            <person name="Gujja S."/>
            <person name="Hansen M."/>
            <person name="Howarth C."/>
            <person name="Imamovic A."/>
            <person name="Larimer J."/>
            <person name="McCowen C."/>
            <person name="Montmayeur A."/>
            <person name="Murphy C."/>
            <person name="Neiman D."/>
            <person name="Pearson M."/>
            <person name="Priest M."/>
            <person name="Roberts A."/>
            <person name="Saif S."/>
            <person name="Shea T."/>
            <person name="Sisk P."/>
            <person name="Sykes S."/>
            <person name="Wortman J."/>
            <person name="Nusbaum C."/>
            <person name="Birren B."/>
        </authorList>
    </citation>
    <scope>NUCLEOTIDE SEQUENCE [LARGE SCALE GENOMIC DNA]</scope>
    <source>
        <strain evidence="1 2">ATCC 49717</strain>
    </source>
</reference>
<dbReference type="Proteomes" id="UP000001096">
    <property type="component" value="Unassembled WGS sequence"/>
</dbReference>
<accession>K8P7H8</accession>
<organism evidence="1 2">
    <name type="scientific">Afipia broomeae ATCC 49717</name>
    <dbReference type="NCBI Taxonomy" id="883078"/>
    <lineage>
        <taxon>Bacteria</taxon>
        <taxon>Pseudomonadati</taxon>
        <taxon>Pseudomonadota</taxon>
        <taxon>Alphaproteobacteria</taxon>
        <taxon>Hyphomicrobiales</taxon>
        <taxon>Nitrobacteraceae</taxon>
        <taxon>Afipia</taxon>
    </lineage>
</organism>
<dbReference type="RefSeq" id="WP_006022943.1">
    <property type="nucleotide sequence ID" value="NZ_KB375284.1"/>
</dbReference>
<comment type="caution">
    <text evidence="1">The sequence shown here is derived from an EMBL/GenBank/DDBJ whole genome shotgun (WGS) entry which is preliminary data.</text>
</comment>
<gene>
    <name evidence="1" type="ORF">HMPREF9695_04243</name>
</gene>
<dbReference type="eggNOG" id="ENOG5032Y66">
    <property type="taxonomic scope" value="Bacteria"/>
</dbReference>
<evidence type="ECO:0000313" key="1">
    <source>
        <dbReference type="EMBL" id="EKS34333.1"/>
    </source>
</evidence>
<keyword evidence="2" id="KW-1185">Reference proteome</keyword>
<dbReference type="EMBL" id="AGWX01000005">
    <property type="protein sequence ID" value="EKS34333.1"/>
    <property type="molecule type" value="Genomic_DNA"/>
</dbReference>
<dbReference type="PATRIC" id="fig|883078.3.peg.4384"/>
<dbReference type="AlphaFoldDB" id="K8P7H8"/>
<protein>
    <submittedName>
        <fullName evidence="1">Uncharacterized protein</fullName>
    </submittedName>
</protein>